<proteinExistence type="predicted"/>
<evidence type="ECO:0000313" key="3">
    <source>
        <dbReference type="Proteomes" id="UP000002497"/>
    </source>
</evidence>
<gene>
    <name evidence="2" type="ORF">CPSG_10208</name>
</gene>
<evidence type="ECO:0000313" key="2">
    <source>
        <dbReference type="EMBL" id="EFW13203.1"/>
    </source>
</evidence>
<keyword evidence="3" id="KW-1185">Reference proteome</keyword>
<dbReference type="HOGENOM" id="CLU_2096681_0_0_1"/>
<protein>
    <submittedName>
        <fullName evidence="2">Predicted protein</fullName>
    </submittedName>
</protein>
<reference evidence="3" key="1">
    <citation type="journal article" date="2010" name="Genome Res.">
        <title>Population genomic sequencing of Coccidioides fungi reveals recent hybridization and transposon control.</title>
        <authorList>
            <person name="Neafsey D.E."/>
            <person name="Barker B.M."/>
            <person name="Sharpton T.J."/>
            <person name="Stajich J.E."/>
            <person name="Park D.J."/>
            <person name="Whiston E."/>
            <person name="Hung C.-Y."/>
            <person name="McMahan C."/>
            <person name="White J."/>
            <person name="Sykes S."/>
            <person name="Heiman D."/>
            <person name="Young S."/>
            <person name="Zeng Q."/>
            <person name="Abouelleil A."/>
            <person name="Aftuck L."/>
            <person name="Bessette D."/>
            <person name="Brown A."/>
            <person name="FitzGerald M."/>
            <person name="Lui A."/>
            <person name="Macdonald J.P."/>
            <person name="Priest M."/>
            <person name="Orbach M.J."/>
            <person name="Galgiani J.N."/>
            <person name="Kirkland T.N."/>
            <person name="Cole G.T."/>
            <person name="Birren B.W."/>
            <person name="Henn M.R."/>
            <person name="Taylor J.W."/>
            <person name="Rounsley S.D."/>
        </authorList>
    </citation>
    <scope>NUCLEOTIDE SEQUENCE [LARGE SCALE GENOMIC DNA]</scope>
    <source>
        <strain evidence="3">RMSCC 757 / Silveira</strain>
    </source>
</reference>
<dbReference type="Proteomes" id="UP000002497">
    <property type="component" value="Unassembled WGS sequence"/>
</dbReference>
<sequence length="116" mass="12594">MCSGNIPYKKLHNHPCSLSHVKTSVVAAAAAATSPEKYPGRRAMYGSIRSCLLPCAFREASSPLDPRQKSPKEGREGELTLADRQKGFATIPDKSTPSLVQPKPPFGKPVSLPYMR</sequence>
<evidence type="ECO:0000256" key="1">
    <source>
        <dbReference type="SAM" id="MobiDB-lite"/>
    </source>
</evidence>
<dbReference type="AlphaFoldDB" id="E9DK59"/>
<name>E9DK59_COCPS</name>
<dbReference type="EMBL" id="GL636533">
    <property type="protein sequence ID" value="EFW13203.1"/>
    <property type="molecule type" value="Genomic_DNA"/>
</dbReference>
<dbReference type="VEuPathDB" id="FungiDB:CPSG_10208"/>
<feature type="region of interest" description="Disordered" evidence="1">
    <location>
        <begin position="89"/>
        <end position="116"/>
    </location>
</feature>
<organism evidence="3">
    <name type="scientific">Coccidioides posadasii (strain RMSCC 757 / Silveira)</name>
    <name type="common">Valley fever fungus</name>
    <dbReference type="NCBI Taxonomy" id="443226"/>
    <lineage>
        <taxon>Eukaryota</taxon>
        <taxon>Fungi</taxon>
        <taxon>Dikarya</taxon>
        <taxon>Ascomycota</taxon>
        <taxon>Pezizomycotina</taxon>
        <taxon>Eurotiomycetes</taxon>
        <taxon>Eurotiomycetidae</taxon>
        <taxon>Onygenales</taxon>
        <taxon>Onygenaceae</taxon>
        <taxon>Coccidioides</taxon>
    </lineage>
</organism>
<reference evidence="3" key="2">
    <citation type="submission" date="2010-03" db="EMBL/GenBank/DDBJ databases">
        <title>The genome sequence of Coccidioides posadasii strain Silveira.</title>
        <authorList>
            <consortium name="The Broad Institute Genome Sequencing Center for Infectious Disease"/>
            <person name="Neafsey D."/>
            <person name="Orbach M."/>
            <person name="Henn M.R."/>
            <person name="Cole G.T."/>
            <person name="Galgiani J."/>
            <person name="Gardner M.J."/>
            <person name="Kirkland T.N."/>
            <person name="Taylor J.W."/>
            <person name="Young S.K."/>
            <person name="Zeng Q."/>
            <person name="Koehrsen M."/>
            <person name="Alvarado L."/>
            <person name="Berlin A."/>
            <person name="Borenstein D."/>
            <person name="Chapman S.B."/>
            <person name="Chen Z."/>
            <person name="Engels R."/>
            <person name="Freedman E."/>
            <person name="Gellesch M."/>
            <person name="Goldberg J."/>
            <person name="Griggs A."/>
            <person name="Gujja S."/>
            <person name="Heilman E."/>
            <person name="Heiman D."/>
            <person name="Howarth C."/>
            <person name="Jen D."/>
            <person name="Larson L."/>
            <person name="Mehta T."/>
            <person name="Neiman D."/>
            <person name="Park D."/>
            <person name="Pearson M."/>
            <person name="Richards J."/>
            <person name="Roberts A."/>
            <person name="Saif S."/>
            <person name="Shea T."/>
            <person name="Shenoy N."/>
            <person name="Sisk P."/>
            <person name="Stolte C."/>
            <person name="Sykes S."/>
            <person name="Walk T."/>
            <person name="White J."/>
            <person name="Yandava C."/>
            <person name="Haas B."/>
            <person name="Nusbaum C."/>
            <person name="Birren B."/>
        </authorList>
    </citation>
    <scope>NUCLEOTIDE SEQUENCE [LARGE SCALE GENOMIC DNA]</scope>
    <source>
        <strain evidence="3">RMSCC 757 / Silveira</strain>
    </source>
</reference>
<accession>E9DK59</accession>